<gene>
    <name evidence="8" type="ORF">C0Q70_21566</name>
</gene>
<dbReference type="EMBL" id="PZQS01000014">
    <property type="protein sequence ID" value="PVD19007.1"/>
    <property type="molecule type" value="Genomic_DNA"/>
</dbReference>
<comment type="similarity">
    <text evidence="3">Belongs to the CFAP300 family.</text>
</comment>
<evidence type="ECO:0000256" key="7">
    <source>
        <dbReference type="ARBA" id="ARBA00023273"/>
    </source>
</evidence>
<keyword evidence="7" id="KW-0966">Cell projection</keyword>
<dbReference type="InterPro" id="IPR029416">
    <property type="entry name" value="CFAP300"/>
</dbReference>
<reference evidence="8 9" key="1">
    <citation type="submission" date="2018-04" db="EMBL/GenBank/DDBJ databases">
        <title>The genome of golden apple snail Pomacea canaliculata provides insight into stress tolerance and invasive adaptation.</title>
        <authorList>
            <person name="Liu C."/>
            <person name="Liu B."/>
            <person name="Ren Y."/>
            <person name="Zhang Y."/>
            <person name="Wang H."/>
            <person name="Li S."/>
            <person name="Jiang F."/>
            <person name="Yin L."/>
            <person name="Zhang G."/>
            <person name="Qian W."/>
            <person name="Fan W."/>
        </authorList>
    </citation>
    <scope>NUCLEOTIDE SEQUENCE [LARGE SCALE GENOMIC DNA]</scope>
    <source>
        <strain evidence="8">SZHN2017</strain>
        <tissue evidence="8">Muscle</tissue>
    </source>
</reference>
<dbReference type="OrthoDB" id="10259249at2759"/>
<evidence type="ECO:0000256" key="6">
    <source>
        <dbReference type="ARBA" id="ARBA00023212"/>
    </source>
</evidence>
<keyword evidence="5" id="KW-0963">Cytoplasm</keyword>
<evidence type="ECO:0000256" key="4">
    <source>
        <dbReference type="ARBA" id="ARBA00022174"/>
    </source>
</evidence>
<dbReference type="GO" id="GO:0005930">
    <property type="term" value="C:axoneme"/>
    <property type="evidence" value="ECO:0007669"/>
    <property type="project" value="UniProtKB-SubCell"/>
</dbReference>
<keyword evidence="9" id="KW-1185">Reference proteome</keyword>
<dbReference type="Proteomes" id="UP000245119">
    <property type="component" value="Linkage Group LG14"/>
</dbReference>
<dbReference type="AlphaFoldDB" id="A0A2T7NCX1"/>
<accession>A0A2T7NCX1</accession>
<comment type="function">
    <text evidence="1">Cilium- and flagellum-specific protein that plays a role in axonemal structure organization and motility. May play a role in outer and inner dynein arm assembly.</text>
</comment>
<comment type="caution">
    <text evidence="8">The sequence shown here is derived from an EMBL/GenBank/DDBJ whole genome shotgun (WGS) entry which is preliminary data.</text>
</comment>
<evidence type="ECO:0000256" key="2">
    <source>
        <dbReference type="ARBA" id="ARBA00004430"/>
    </source>
</evidence>
<organism evidence="8 9">
    <name type="scientific">Pomacea canaliculata</name>
    <name type="common">Golden apple snail</name>
    <dbReference type="NCBI Taxonomy" id="400727"/>
    <lineage>
        <taxon>Eukaryota</taxon>
        <taxon>Metazoa</taxon>
        <taxon>Spiralia</taxon>
        <taxon>Lophotrochozoa</taxon>
        <taxon>Mollusca</taxon>
        <taxon>Gastropoda</taxon>
        <taxon>Caenogastropoda</taxon>
        <taxon>Architaenioglossa</taxon>
        <taxon>Ampullarioidea</taxon>
        <taxon>Ampullariidae</taxon>
        <taxon>Pomacea</taxon>
    </lineage>
</organism>
<evidence type="ECO:0000313" key="8">
    <source>
        <dbReference type="EMBL" id="PVD19007.1"/>
    </source>
</evidence>
<sequence length="224" mass="25781">MADNPKKFVFHLLQGKEFPSLSNKDNQDYLMKWSMKGRITAQAYSFDQMFQAYEKDQFVLDFFRDENVVSTLQMLSSSGKWTPVDELRQMLLNEDSDSFCVFNETDREEFLFHLFQHICLGGQVCQYEDTVDPYLDFTKQLYKDLITVQKKSETKELFITSSVFKVTAAMEEQGGGEVDINDCSRWGTAQTSTIKSTTSMTRADYVYTTAGLRPEGQQAAWLGL</sequence>
<evidence type="ECO:0000256" key="5">
    <source>
        <dbReference type="ARBA" id="ARBA00022490"/>
    </source>
</evidence>
<dbReference type="PANTHER" id="PTHR31078">
    <property type="entry name" value="CILIA- AND FLAGELLA-ASSOCIATED PROTEIN 300"/>
    <property type="match status" value="1"/>
</dbReference>
<dbReference type="STRING" id="400727.A0A2T7NCX1"/>
<evidence type="ECO:0000313" key="9">
    <source>
        <dbReference type="Proteomes" id="UP000245119"/>
    </source>
</evidence>
<keyword evidence="6" id="KW-0206">Cytoskeleton</keyword>
<evidence type="ECO:0000256" key="1">
    <source>
        <dbReference type="ARBA" id="ARBA00002404"/>
    </source>
</evidence>
<protein>
    <recommendedName>
        <fullName evidence="4">Cilia- and flagella-associated protein 300</fullName>
    </recommendedName>
</protein>
<evidence type="ECO:0000256" key="3">
    <source>
        <dbReference type="ARBA" id="ARBA00009205"/>
    </source>
</evidence>
<dbReference type="PANTHER" id="PTHR31078:SF1">
    <property type="entry name" value="CILIA- AND FLAGELLA-ASSOCIATED PROTEIN 300"/>
    <property type="match status" value="1"/>
</dbReference>
<name>A0A2T7NCX1_POMCA</name>
<proteinExistence type="inferred from homology"/>
<comment type="subcellular location">
    <subcellularLocation>
        <location evidence="2">Cytoplasm</location>
        <location evidence="2">Cytoskeleton</location>
        <location evidence="2">Cilium axoneme</location>
    </subcellularLocation>
</comment>
<dbReference type="Pfam" id="PF14926">
    <property type="entry name" value="CFAP300"/>
    <property type="match status" value="1"/>
</dbReference>